<dbReference type="InterPro" id="IPR055366">
    <property type="entry name" value="SVIP_metazoa"/>
</dbReference>
<dbReference type="RefSeq" id="XP_032834042.1">
    <property type="nucleotide sequence ID" value="XM_032978151.1"/>
</dbReference>
<keyword evidence="5" id="KW-1185">Reference proteome</keyword>
<dbReference type="Pfam" id="PF15811">
    <property type="entry name" value="SVIP"/>
    <property type="match status" value="1"/>
</dbReference>
<dbReference type="KEGG" id="pmrn:116956482"/>
<evidence type="ECO:0000256" key="4">
    <source>
        <dbReference type="SAM" id="MobiDB-lite"/>
    </source>
</evidence>
<feature type="compositionally biased region" description="Gly residues" evidence="4">
    <location>
        <begin position="73"/>
        <end position="83"/>
    </location>
</feature>
<dbReference type="GO" id="GO:1904293">
    <property type="term" value="P:negative regulation of ERAD pathway"/>
    <property type="evidence" value="ECO:0007669"/>
    <property type="project" value="TreeGrafter"/>
</dbReference>
<dbReference type="GeneID" id="116956482"/>
<reference evidence="6" key="1">
    <citation type="submission" date="2025-08" db="UniProtKB">
        <authorList>
            <consortium name="RefSeq"/>
        </authorList>
    </citation>
    <scope>IDENTIFICATION</scope>
    <source>
        <tissue evidence="6">Sperm</tissue>
    </source>
</reference>
<feature type="compositionally biased region" description="Basic and acidic residues" evidence="4">
    <location>
        <begin position="35"/>
        <end position="71"/>
    </location>
</feature>
<sequence>MGSLCFPCLGGQNGDQEETQDLELRRAQLAAAAEKRIQESSARGIKDPEGVARKKKQREEMERKLAEEARSPGEGGGLRWQVG</sequence>
<dbReference type="Proteomes" id="UP001318040">
    <property type="component" value="Chromosome 65"/>
</dbReference>
<name>A0AAJ7UD26_PETMA</name>
<dbReference type="GO" id="GO:0005789">
    <property type="term" value="C:endoplasmic reticulum membrane"/>
    <property type="evidence" value="ECO:0007669"/>
    <property type="project" value="TreeGrafter"/>
</dbReference>
<gene>
    <name evidence="6" type="primary">SVIP</name>
</gene>
<accession>A0AAJ7UD26</accession>
<evidence type="ECO:0000256" key="1">
    <source>
        <dbReference type="ARBA" id="ARBA00022707"/>
    </source>
</evidence>
<protein>
    <submittedName>
        <fullName evidence="6">Small VCP/p97-interacting protein</fullName>
    </submittedName>
</protein>
<evidence type="ECO:0000313" key="5">
    <source>
        <dbReference type="Proteomes" id="UP001318040"/>
    </source>
</evidence>
<dbReference type="GO" id="GO:1904240">
    <property type="term" value="P:negative regulation of VCP-NPL4-UFD1 AAA ATPase complex assembly"/>
    <property type="evidence" value="ECO:0007669"/>
    <property type="project" value="TreeGrafter"/>
</dbReference>
<organism evidence="5 6">
    <name type="scientific">Petromyzon marinus</name>
    <name type="common">Sea lamprey</name>
    <dbReference type="NCBI Taxonomy" id="7757"/>
    <lineage>
        <taxon>Eukaryota</taxon>
        <taxon>Metazoa</taxon>
        <taxon>Chordata</taxon>
        <taxon>Craniata</taxon>
        <taxon>Vertebrata</taxon>
        <taxon>Cyclostomata</taxon>
        <taxon>Hyperoartia</taxon>
        <taxon>Petromyzontiformes</taxon>
        <taxon>Petromyzontidae</taxon>
        <taxon>Petromyzon</taxon>
    </lineage>
</organism>
<evidence type="ECO:0000313" key="6">
    <source>
        <dbReference type="RefSeq" id="XP_032834042.1"/>
    </source>
</evidence>
<keyword evidence="1" id="KW-0519">Myristate</keyword>
<keyword evidence="3" id="KW-0449">Lipoprotein</keyword>
<dbReference type="AlphaFoldDB" id="A0AAJ7UD26"/>
<dbReference type="PANTHER" id="PTHR35269:SF1">
    <property type="entry name" value="SMALL VCP_P97-INTERACTING PROTEIN"/>
    <property type="match status" value="1"/>
</dbReference>
<dbReference type="InterPro" id="IPR031632">
    <property type="entry name" value="SVIP"/>
</dbReference>
<dbReference type="GO" id="GO:0010508">
    <property type="term" value="P:positive regulation of autophagy"/>
    <property type="evidence" value="ECO:0007669"/>
    <property type="project" value="TreeGrafter"/>
</dbReference>
<feature type="region of interest" description="Disordered" evidence="4">
    <location>
        <begin position="35"/>
        <end position="83"/>
    </location>
</feature>
<dbReference type="GO" id="GO:1904153">
    <property type="term" value="P:negative regulation of retrograde protein transport, ER to cytosol"/>
    <property type="evidence" value="ECO:0007669"/>
    <property type="project" value="TreeGrafter"/>
</dbReference>
<evidence type="ECO:0000256" key="2">
    <source>
        <dbReference type="ARBA" id="ARBA00023139"/>
    </source>
</evidence>
<proteinExistence type="predicted"/>
<keyword evidence="2" id="KW-0564">Palmitate</keyword>
<dbReference type="CTD" id="258010"/>
<evidence type="ECO:0000256" key="3">
    <source>
        <dbReference type="ARBA" id="ARBA00023288"/>
    </source>
</evidence>
<dbReference type="PANTHER" id="PTHR35269">
    <property type="entry name" value="SMALL VCP/P97-INTERACTING PROTEIN"/>
    <property type="match status" value="1"/>
</dbReference>